<keyword evidence="1" id="KW-0479">Metal-binding</keyword>
<sequence length="521" mass="56593">MDSNRLEARSEVFSAAIGELEAPPSKKARIGWGCEESSGDSAGVGAAMGRMRGGRDPTAAEMEMMVDAREKLVLLCGELGPKDVFPREGFGSVIEDIGLAAESQGASHFTGTLPLNKPNPAPNLSGRFPTCFTIRELKDNLSRKQLCMVSHSVKGVSPNGADRTDRPTKANSSGDATVLKTPAWSQRSQSTSSGHIWTSGNYASACARNNFVQSPLVSNVHSEIGKIVQKLLQPKLQAHPTWTPPPRDYMNKALNYQVCNLTIIEVEDVLVCDACEKGYHLKCLQSRNQKAIPKEKKVGTLGKKGNQQKITANGSSGLRSAPAGNMVNYQNPSTSGSNMPNASDMQVERSCKEKLVVKGWSPAKSSETIAKTLDHLQSSSNSQYNDQKELSYSAGSPPKQCHDNNLTVKDSERSDSKFFYGNGNGDIKQEEQGVARPEPVETSGTGILASEHVRSSSDRSDDVDWIGDIIQVVDGKTHYSSCCINGVVYKVKDYALFHFNNDKLMPSKLQARKLLLVLRLL</sequence>
<feature type="domain" description="DUF7797" evidence="5">
    <location>
        <begin position="46"/>
        <end position="77"/>
    </location>
</feature>
<dbReference type="SUPFAM" id="SSF57903">
    <property type="entry name" value="FYVE/PHD zinc finger"/>
    <property type="match status" value="1"/>
</dbReference>
<dbReference type="Pfam" id="PF25073">
    <property type="entry name" value="DUF7797"/>
    <property type="match status" value="1"/>
</dbReference>
<feature type="region of interest" description="Disordered" evidence="4">
    <location>
        <begin position="377"/>
        <end position="407"/>
    </location>
</feature>
<dbReference type="Gene3D" id="3.30.40.10">
    <property type="entry name" value="Zinc/RING finger domain, C3HC4 (zinc finger)"/>
    <property type="match status" value="1"/>
</dbReference>
<evidence type="ECO:0000256" key="4">
    <source>
        <dbReference type="SAM" id="MobiDB-lite"/>
    </source>
</evidence>
<dbReference type="InterPro" id="IPR043151">
    <property type="entry name" value="BAH_sf"/>
</dbReference>
<dbReference type="Proteomes" id="UP000585474">
    <property type="component" value="Unassembled WGS sequence"/>
</dbReference>
<feature type="region of interest" description="Disordered" evidence="4">
    <location>
        <begin position="154"/>
        <end position="185"/>
    </location>
</feature>
<dbReference type="InterPro" id="IPR011011">
    <property type="entry name" value="Znf_FYVE_PHD"/>
</dbReference>
<reference evidence="6 7" key="1">
    <citation type="submission" date="2019-07" db="EMBL/GenBank/DDBJ databases">
        <title>De Novo Assembly of kiwifruit Actinidia rufa.</title>
        <authorList>
            <person name="Sugita-Konishi S."/>
            <person name="Sato K."/>
            <person name="Mori E."/>
            <person name="Abe Y."/>
            <person name="Kisaki G."/>
            <person name="Hamano K."/>
            <person name="Suezawa K."/>
            <person name="Otani M."/>
            <person name="Fukuda T."/>
            <person name="Manabe T."/>
            <person name="Gomi K."/>
            <person name="Tabuchi M."/>
            <person name="Akimitsu K."/>
            <person name="Kataoka I."/>
        </authorList>
    </citation>
    <scope>NUCLEOTIDE SEQUENCE [LARGE SCALE GENOMIC DNA]</scope>
    <source>
        <strain evidence="7">cv. Fuchu</strain>
    </source>
</reference>
<dbReference type="GO" id="GO:0008270">
    <property type="term" value="F:zinc ion binding"/>
    <property type="evidence" value="ECO:0007669"/>
    <property type="project" value="UniProtKB-KW"/>
</dbReference>
<organism evidence="6 7">
    <name type="scientific">Actinidia rufa</name>
    <dbReference type="NCBI Taxonomy" id="165716"/>
    <lineage>
        <taxon>Eukaryota</taxon>
        <taxon>Viridiplantae</taxon>
        <taxon>Streptophyta</taxon>
        <taxon>Embryophyta</taxon>
        <taxon>Tracheophyta</taxon>
        <taxon>Spermatophyta</taxon>
        <taxon>Magnoliopsida</taxon>
        <taxon>eudicotyledons</taxon>
        <taxon>Gunneridae</taxon>
        <taxon>Pentapetalae</taxon>
        <taxon>asterids</taxon>
        <taxon>Ericales</taxon>
        <taxon>Actinidiaceae</taxon>
        <taxon>Actinidia</taxon>
    </lineage>
</organism>
<evidence type="ECO:0000313" key="7">
    <source>
        <dbReference type="Proteomes" id="UP000585474"/>
    </source>
</evidence>
<dbReference type="AlphaFoldDB" id="A0A7J0G2F4"/>
<evidence type="ECO:0000256" key="2">
    <source>
        <dbReference type="ARBA" id="ARBA00022771"/>
    </source>
</evidence>
<gene>
    <name evidence="6" type="ORF">Acr_17g0005370</name>
</gene>
<feature type="compositionally biased region" description="Polar residues" evidence="4">
    <location>
        <begin position="305"/>
        <end position="318"/>
    </location>
</feature>
<keyword evidence="3" id="KW-0862">Zinc</keyword>
<protein>
    <submittedName>
        <fullName evidence="6">RING/FYVE/PHD zinc finger superfamily protein</fullName>
    </submittedName>
</protein>
<keyword evidence="7" id="KW-1185">Reference proteome</keyword>
<dbReference type="InterPro" id="IPR013083">
    <property type="entry name" value="Znf_RING/FYVE/PHD"/>
</dbReference>
<dbReference type="OrthoDB" id="787137at2759"/>
<dbReference type="InterPro" id="IPR056699">
    <property type="entry name" value="DUF7797"/>
</dbReference>
<keyword evidence="2" id="KW-0863">Zinc-finger</keyword>
<evidence type="ECO:0000259" key="5">
    <source>
        <dbReference type="Pfam" id="PF25073"/>
    </source>
</evidence>
<feature type="region of interest" description="Disordered" evidence="4">
    <location>
        <begin position="302"/>
        <end position="324"/>
    </location>
</feature>
<evidence type="ECO:0000256" key="1">
    <source>
        <dbReference type="ARBA" id="ARBA00022723"/>
    </source>
</evidence>
<dbReference type="Gene3D" id="2.30.30.490">
    <property type="match status" value="1"/>
</dbReference>
<evidence type="ECO:0000313" key="6">
    <source>
        <dbReference type="EMBL" id="GFZ04965.1"/>
    </source>
</evidence>
<proteinExistence type="predicted"/>
<name>A0A7J0G2F4_9ERIC</name>
<accession>A0A7J0G2F4</accession>
<dbReference type="EMBL" id="BJWL01000017">
    <property type="protein sequence ID" value="GFZ04965.1"/>
    <property type="molecule type" value="Genomic_DNA"/>
</dbReference>
<dbReference type="PANTHER" id="PTHR47527">
    <property type="entry name" value="RING/FYVE/PHD ZINC FINGER SUPERFAMILY PROTEIN"/>
    <property type="match status" value="1"/>
</dbReference>
<evidence type="ECO:0000256" key="3">
    <source>
        <dbReference type="ARBA" id="ARBA00022833"/>
    </source>
</evidence>
<dbReference type="PANTHER" id="PTHR47527:SF3">
    <property type="entry name" value="RING_FYVE_PHD ZINC FINGER SUPERFAMILY PROTEIN"/>
    <property type="match status" value="1"/>
</dbReference>
<comment type="caution">
    <text evidence="6">The sequence shown here is derived from an EMBL/GenBank/DDBJ whole genome shotgun (WGS) entry which is preliminary data.</text>
</comment>